<evidence type="ECO:0000313" key="3">
    <source>
        <dbReference type="Proteomes" id="UP000179270"/>
    </source>
</evidence>
<dbReference type="AlphaFoldDB" id="A0A1F7I6Q8"/>
<accession>A0A1F7I6Q8</accession>
<dbReference type="Pfam" id="PF00326">
    <property type="entry name" value="Peptidase_S9"/>
    <property type="match status" value="1"/>
</dbReference>
<dbReference type="Proteomes" id="UP000179270">
    <property type="component" value="Unassembled WGS sequence"/>
</dbReference>
<gene>
    <name evidence="2" type="ORF">A3A74_08225</name>
</gene>
<feature type="domain" description="Peptidase S9 prolyl oligopeptidase catalytic" evidence="1">
    <location>
        <begin position="72"/>
        <end position="214"/>
    </location>
</feature>
<evidence type="ECO:0000313" key="2">
    <source>
        <dbReference type="EMBL" id="OGK39047.1"/>
    </source>
</evidence>
<dbReference type="STRING" id="1802055.A3A74_08225"/>
<organism evidence="2 3">
    <name type="scientific">Candidatus Roizmanbacteria bacterium RIFCSPLOWO2_01_FULL_35_13</name>
    <dbReference type="NCBI Taxonomy" id="1802055"/>
    <lineage>
        <taxon>Bacteria</taxon>
        <taxon>Candidatus Roizmaniibacteriota</taxon>
    </lineage>
</organism>
<dbReference type="EMBL" id="MGAF01000059">
    <property type="protein sequence ID" value="OGK39047.1"/>
    <property type="molecule type" value="Genomic_DNA"/>
</dbReference>
<dbReference type="GO" id="GO:0006508">
    <property type="term" value="P:proteolysis"/>
    <property type="evidence" value="ECO:0007669"/>
    <property type="project" value="InterPro"/>
</dbReference>
<protein>
    <recommendedName>
        <fullName evidence="1">Peptidase S9 prolyl oligopeptidase catalytic domain-containing protein</fullName>
    </recommendedName>
</protein>
<dbReference type="Gene3D" id="3.40.50.1820">
    <property type="entry name" value="alpha/beta hydrolase"/>
    <property type="match status" value="1"/>
</dbReference>
<reference evidence="2 3" key="1">
    <citation type="journal article" date="2016" name="Nat. Commun.">
        <title>Thousands of microbial genomes shed light on interconnected biogeochemical processes in an aquifer system.</title>
        <authorList>
            <person name="Anantharaman K."/>
            <person name="Brown C.T."/>
            <person name="Hug L.A."/>
            <person name="Sharon I."/>
            <person name="Castelle C.J."/>
            <person name="Probst A.J."/>
            <person name="Thomas B.C."/>
            <person name="Singh A."/>
            <person name="Wilkins M.J."/>
            <person name="Karaoz U."/>
            <person name="Brodie E.L."/>
            <person name="Williams K.H."/>
            <person name="Hubbard S.S."/>
            <person name="Banfield J.F."/>
        </authorList>
    </citation>
    <scope>NUCLEOTIDE SEQUENCE [LARGE SCALE GENOMIC DNA]</scope>
</reference>
<dbReference type="InterPro" id="IPR029058">
    <property type="entry name" value="AB_hydrolase_fold"/>
</dbReference>
<proteinExistence type="predicted"/>
<comment type="caution">
    <text evidence="2">The sequence shown here is derived from an EMBL/GenBank/DDBJ whole genome shotgun (WGS) entry which is preliminary data.</text>
</comment>
<dbReference type="GO" id="GO:0008236">
    <property type="term" value="F:serine-type peptidase activity"/>
    <property type="evidence" value="ECO:0007669"/>
    <property type="project" value="InterPro"/>
</dbReference>
<evidence type="ECO:0000259" key="1">
    <source>
        <dbReference type="Pfam" id="PF00326"/>
    </source>
</evidence>
<name>A0A1F7I6Q8_9BACT</name>
<sequence length="233" mass="27105">MFRFTKTIIGKNNNKVIIFLNGWKGKSWHILPIANLLRFVGYYCIVYSYDKIVLSPNLKETRKNILQVKKNVIEQIKSLENQDKKEFTILGISLGSVIGVLVANESPAVTKLILNSIGADFAETVWTWEIVNDGFKKQLLEKQSVTLERLKQEWTSISPIYHIDNLKKRKLLIYLSKRDEIIPYKHGLSFIGGLKKRDCSFILKTSFNFSHLISCAFNFYNIFDYIDFLRNKK</sequence>
<dbReference type="InterPro" id="IPR001375">
    <property type="entry name" value="Peptidase_S9_cat"/>
</dbReference>
<dbReference type="SUPFAM" id="SSF53474">
    <property type="entry name" value="alpha/beta-Hydrolases"/>
    <property type="match status" value="1"/>
</dbReference>